<dbReference type="OrthoDB" id="116243at2"/>
<accession>A0A239HWA5</accession>
<evidence type="ECO:0000313" key="3">
    <source>
        <dbReference type="EMBL" id="SNS85660.1"/>
    </source>
</evidence>
<evidence type="ECO:0000259" key="1">
    <source>
        <dbReference type="Pfam" id="PF13466"/>
    </source>
</evidence>
<feature type="domain" description="MlaB-like STAS" evidence="1">
    <location>
        <begin position="194"/>
        <end position="259"/>
    </location>
</feature>
<evidence type="ECO:0000259" key="2">
    <source>
        <dbReference type="Pfam" id="PF14417"/>
    </source>
</evidence>
<gene>
    <name evidence="3" type="ORF">SAMN05216252_109136</name>
</gene>
<dbReference type="EMBL" id="FZOF01000009">
    <property type="protein sequence ID" value="SNS85660.1"/>
    <property type="molecule type" value="Genomic_DNA"/>
</dbReference>
<dbReference type="SUPFAM" id="SSF52091">
    <property type="entry name" value="SpoIIaa-like"/>
    <property type="match status" value="1"/>
</dbReference>
<reference evidence="3 4" key="1">
    <citation type="submission" date="2017-06" db="EMBL/GenBank/DDBJ databases">
        <authorList>
            <person name="Kim H.J."/>
            <person name="Triplett B.A."/>
        </authorList>
    </citation>
    <scope>NUCLEOTIDE SEQUENCE [LARGE SCALE GENOMIC DNA]</scope>
    <source>
        <strain evidence="3 4">CGMCC 4.1858</strain>
    </source>
</reference>
<dbReference type="Proteomes" id="UP000198280">
    <property type="component" value="Unassembled WGS sequence"/>
</dbReference>
<protein>
    <submittedName>
        <fullName evidence="3">Anti-anti-sigma regulatory factor (Antagonist of anti-sigma factor)</fullName>
    </submittedName>
</protein>
<name>A0A239HWA5_9ACTN</name>
<dbReference type="Pfam" id="PF13466">
    <property type="entry name" value="STAS_2"/>
    <property type="match status" value="1"/>
</dbReference>
<dbReference type="InterPro" id="IPR025847">
    <property type="entry name" value="MEDS_domain"/>
</dbReference>
<dbReference type="AlphaFoldDB" id="A0A239HWA5"/>
<feature type="domain" description="MEDS" evidence="2">
    <location>
        <begin position="23"/>
        <end position="175"/>
    </location>
</feature>
<proteinExistence type="predicted"/>
<organism evidence="3 4">
    <name type="scientific">Actinacidiphila glaucinigra</name>
    <dbReference type="NCBI Taxonomy" id="235986"/>
    <lineage>
        <taxon>Bacteria</taxon>
        <taxon>Bacillati</taxon>
        <taxon>Actinomycetota</taxon>
        <taxon>Actinomycetes</taxon>
        <taxon>Kitasatosporales</taxon>
        <taxon>Streptomycetaceae</taxon>
        <taxon>Actinacidiphila</taxon>
    </lineage>
</organism>
<sequence length="283" mass="30083">MFGPMDSGTVPRTVPVDRMASGDHACLGFQDEDDRWEIRAAFTAIGLARGERVLLLTGPGTPPAEAVTRLTAQGIRAAEAMRHSALVITPAVPGYDTAAAWTAATNAAHGQGFSGLRVAGDMSWALGPGLDRDRLLGHEAAMTPLLADLGLTAICEYDQRRCAASLLDRVRAAHPVCVRPRHGSLRAEHAGGTLALRGDADLATRDDFELAVRHAFAAPSGPPCRVDLTRLSFIDARCASVLIRHVASLGPADRVTIRCPRLHARTLRLCGAAEVPQLLLEET</sequence>
<dbReference type="InterPro" id="IPR058548">
    <property type="entry name" value="MlaB-like_STAS"/>
</dbReference>
<evidence type="ECO:0000313" key="4">
    <source>
        <dbReference type="Proteomes" id="UP000198280"/>
    </source>
</evidence>
<keyword evidence="4" id="KW-1185">Reference proteome</keyword>
<dbReference type="Pfam" id="PF14417">
    <property type="entry name" value="MEDS"/>
    <property type="match status" value="1"/>
</dbReference>
<dbReference type="InterPro" id="IPR036513">
    <property type="entry name" value="STAS_dom_sf"/>
</dbReference>
<dbReference type="Gene3D" id="3.30.750.24">
    <property type="entry name" value="STAS domain"/>
    <property type="match status" value="1"/>
</dbReference>